<accession>A0A6L9L793</accession>
<evidence type="ECO:0000313" key="1">
    <source>
        <dbReference type="EMBL" id="NDU96476.1"/>
    </source>
</evidence>
<sequence length="131" mass="14473">MQSVHFRQGTLTFGETRGVSTTTIEAFTVAPDDTGTTIYDATVFVRGYDVTFTNGDHNFQQVTVGLDVAISDDRKWLSVDGSLLLRDSNGDDPFRGTIDYSLVVVTTFLAIPTIVFQDKESLLERLREGNS</sequence>
<protein>
    <submittedName>
        <fullName evidence="1">Uncharacterized protein</fullName>
    </submittedName>
</protein>
<dbReference type="EMBL" id="JAAFZH010000007">
    <property type="protein sequence ID" value="NDU96476.1"/>
    <property type="molecule type" value="Genomic_DNA"/>
</dbReference>
<organism evidence="1 2">
    <name type="scientific">Spirosoma terrae</name>
    <dbReference type="NCBI Taxonomy" id="1968276"/>
    <lineage>
        <taxon>Bacteria</taxon>
        <taxon>Pseudomonadati</taxon>
        <taxon>Bacteroidota</taxon>
        <taxon>Cytophagia</taxon>
        <taxon>Cytophagales</taxon>
        <taxon>Cytophagaceae</taxon>
        <taxon>Spirosoma</taxon>
    </lineage>
</organism>
<dbReference type="Proteomes" id="UP000474175">
    <property type="component" value="Unassembled WGS sequence"/>
</dbReference>
<evidence type="ECO:0000313" key="2">
    <source>
        <dbReference type="Proteomes" id="UP000474175"/>
    </source>
</evidence>
<reference evidence="1 2" key="1">
    <citation type="submission" date="2020-02" db="EMBL/GenBank/DDBJ databases">
        <title>Draft genome sequence of two Spirosoma agri KCTC 52727 and Spirosoma terrae KCTC 52035.</title>
        <authorList>
            <person name="Rojas J."/>
            <person name="Ambika Manirajan B."/>
            <person name="Suarez C."/>
            <person name="Ratering S."/>
            <person name="Schnell S."/>
        </authorList>
    </citation>
    <scope>NUCLEOTIDE SEQUENCE [LARGE SCALE GENOMIC DNA]</scope>
    <source>
        <strain evidence="1 2">KCTC 52035</strain>
    </source>
</reference>
<dbReference type="AlphaFoldDB" id="A0A6L9L793"/>
<name>A0A6L9L793_9BACT</name>
<comment type="caution">
    <text evidence="1">The sequence shown here is derived from an EMBL/GenBank/DDBJ whole genome shotgun (WGS) entry which is preliminary data.</text>
</comment>
<gene>
    <name evidence="1" type="ORF">GK108_16465</name>
</gene>
<keyword evidence="2" id="KW-1185">Reference proteome</keyword>
<proteinExistence type="predicted"/>
<dbReference type="RefSeq" id="WP_163950707.1">
    <property type="nucleotide sequence ID" value="NZ_JAAFZH010000007.1"/>
</dbReference>